<feature type="domain" description="Nucleotidyl transferase" evidence="10">
    <location>
        <begin position="6"/>
        <end position="140"/>
    </location>
</feature>
<evidence type="ECO:0000256" key="9">
    <source>
        <dbReference type="ARBA" id="ARBA00046432"/>
    </source>
</evidence>
<evidence type="ECO:0000313" key="11">
    <source>
        <dbReference type="EMBL" id="KAJ0398026.1"/>
    </source>
</evidence>
<evidence type="ECO:0000256" key="6">
    <source>
        <dbReference type="ARBA" id="ARBA00044196"/>
    </source>
</evidence>
<accession>A0AAD5LG36</accession>
<comment type="caution">
    <text evidence="11">The sequence shown here is derived from an EMBL/GenBank/DDBJ whole genome shotgun (WGS) entry which is preliminary data.</text>
</comment>
<evidence type="ECO:0000256" key="5">
    <source>
        <dbReference type="ARBA" id="ARBA00022917"/>
    </source>
</evidence>
<keyword evidence="5" id="KW-0648">Protein biosynthesis</keyword>
<dbReference type="Pfam" id="PF00483">
    <property type="entry name" value="NTP_transferase"/>
    <property type="match status" value="1"/>
</dbReference>
<dbReference type="AlphaFoldDB" id="A0AAD5LG36"/>
<dbReference type="GO" id="GO:0005085">
    <property type="term" value="F:guanyl-nucleotide exchange factor activity"/>
    <property type="evidence" value="ECO:0007669"/>
    <property type="project" value="TreeGrafter"/>
</dbReference>
<dbReference type="GO" id="GO:0002183">
    <property type="term" value="P:cytoplasmic translational initiation"/>
    <property type="evidence" value="ECO:0007669"/>
    <property type="project" value="TreeGrafter"/>
</dbReference>
<dbReference type="EMBL" id="JAKCXM010000230">
    <property type="protein sequence ID" value="KAJ0398026.1"/>
    <property type="molecule type" value="Genomic_DNA"/>
</dbReference>
<comment type="function">
    <text evidence="8">Acts as a component of the translation initiation factor 2B (eIF2B) complex, which catalyzes the exchange of GDP for GTP on the eukaryotic initiation factor 2 (eIF2) complex gamma subunit. Its guanine nucleotide exchange factor activity is repressed when bound to eIF2 complex phosphorylated on the alpha subunit, thereby limiting the amount of methionyl-initiator methionine tRNA available to the ribosome and consequently global translation is repressed.</text>
</comment>
<dbReference type="CDD" id="cd04198">
    <property type="entry name" value="eIF-2B_gamma_N"/>
    <property type="match status" value="1"/>
</dbReference>
<organism evidence="11 12">
    <name type="scientific">Pythium insidiosum</name>
    <name type="common">Pythiosis disease agent</name>
    <dbReference type="NCBI Taxonomy" id="114742"/>
    <lineage>
        <taxon>Eukaryota</taxon>
        <taxon>Sar</taxon>
        <taxon>Stramenopiles</taxon>
        <taxon>Oomycota</taxon>
        <taxon>Peronosporomycetes</taxon>
        <taxon>Pythiales</taxon>
        <taxon>Pythiaceae</taxon>
        <taxon>Pythium</taxon>
    </lineage>
</organism>
<comment type="subcellular location">
    <subcellularLocation>
        <location evidence="1">Cytoplasm</location>
        <location evidence="1">Cytosol</location>
    </subcellularLocation>
</comment>
<evidence type="ECO:0000256" key="3">
    <source>
        <dbReference type="ARBA" id="ARBA00022490"/>
    </source>
</evidence>
<comment type="similarity">
    <text evidence="2">Belongs to the eIF-2B gamma/epsilon subunits family.</text>
</comment>
<evidence type="ECO:0000256" key="8">
    <source>
        <dbReference type="ARBA" id="ARBA00045373"/>
    </source>
</evidence>
<dbReference type="SUPFAM" id="SSF53448">
    <property type="entry name" value="Nucleotide-diphospho-sugar transferases"/>
    <property type="match status" value="1"/>
</dbReference>
<evidence type="ECO:0000256" key="1">
    <source>
        <dbReference type="ARBA" id="ARBA00004514"/>
    </source>
</evidence>
<keyword evidence="4" id="KW-0396">Initiation factor</keyword>
<evidence type="ECO:0000259" key="10">
    <source>
        <dbReference type="Pfam" id="PF00483"/>
    </source>
</evidence>
<dbReference type="Proteomes" id="UP001209570">
    <property type="component" value="Unassembled WGS sequence"/>
</dbReference>
<sequence length="319" mass="35871">MSEFQAVILAGGSGMRLYPLTMETPKALLPANGRPLLWYQLNLLETSGFSHALVVSATEMLPQIQDYLSREYDGKVHVDLCEVEDNMETADALREVADKIKKDFIVVAGDLITDVVVQNVADCHRLNDATVTMLLRPERPLDKAKGEKPRRDKDMTDCIGLVPKENRVVFLSQAVHLEEDIAISKSLTKRCPHFTLHTDLYDPHLYIFSHWVLDYLQEKKDIASIKADLVPRLVRRQFRGRAALSDAVREKAVNKQQLAASLSLTTAQHDDEDVVRCFAYLLPANGYAERADTTTAYNAMKDEVKSRLRLASRSSSIST</sequence>
<reference evidence="11" key="1">
    <citation type="submission" date="2021-12" db="EMBL/GenBank/DDBJ databases">
        <title>Prjna785345.</title>
        <authorList>
            <person name="Rujirawat T."/>
            <person name="Krajaejun T."/>
        </authorList>
    </citation>
    <scope>NUCLEOTIDE SEQUENCE</scope>
    <source>
        <strain evidence="11">Pi057C3</strain>
    </source>
</reference>
<dbReference type="GO" id="GO:0005829">
    <property type="term" value="C:cytosol"/>
    <property type="evidence" value="ECO:0007669"/>
    <property type="project" value="UniProtKB-SubCell"/>
</dbReference>
<gene>
    <name evidence="11" type="ORF">P43SY_006580</name>
</gene>
<comment type="subunit">
    <text evidence="9">Component of the translation initiation factor 2B (eIF2B) complex which is a heterodecamer of two sets of five different subunits: alpha, beta, gamma, delta and epsilon. Subunits alpha, beta and delta comprise a regulatory subcomplex and subunits epsilon and gamma comprise a catalytic subcomplex. Within the complex, the hexameric regulatory complex resides at the center, with the two heterodimeric catalytic subcomplexes bound on opposite sides.</text>
</comment>
<dbReference type="GO" id="GO:0005851">
    <property type="term" value="C:eukaryotic translation initiation factor 2B complex"/>
    <property type="evidence" value="ECO:0007669"/>
    <property type="project" value="TreeGrafter"/>
</dbReference>
<protein>
    <recommendedName>
        <fullName evidence="6">Translation initiation factor eIF2B subunit gamma</fullName>
    </recommendedName>
    <alternativeName>
        <fullName evidence="7">eIF2B GDP-GTP exchange factor subunit gamma</fullName>
    </alternativeName>
</protein>
<proteinExistence type="inferred from homology"/>
<evidence type="ECO:0000256" key="7">
    <source>
        <dbReference type="ARBA" id="ARBA00044229"/>
    </source>
</evidence>
<dbReference type="PANTHER" id="PTHR45989">
    <property type="entry name" value="TRANSLATION INITIATION FACTOR EIF-2B SUBUNIT GAMMA"/>
    <property type="match status" value="1"/>
</dbReference>
<dbReference type="InterPro" id="IPR005835">
    <property type="entry name" value="NTP_transferase_dom"/>
</dbReference>
<dbReference type="PANTHER" id="PTHR45989:SF1">
    <property type="entry name" value="TRANSLATION INITIATION FACTOR EIF-2B SUBUNIT GAMMA"/>
    <property type="match status" value="1"/>
</dbReference>
<keyword evidence="3" id="KW-0963">Cytoplasm</keyword>
<dbReference type="InterPro" id="IPR029044">
    <property type="entry name" value="Nucleotide-diphossugar_trans"/>
</dbReference>
<evidence type="ECO:0000256" key="2">
    <source>
        <dbReference type="ARBA" id="ARBA00007878"/>
    </source>
</evidence>
<dbReference type="GO" id="GO:0003743">
    <property type="term" value="F:translation initiation factor activity"/>
    <property type="evidence" value="ECO:0007669"/>
    <property type="project" value="UniProtKB-KW"/>
</dbReference>
<dbReference type="InterPro" id="IPR051960">
    <property type="entry name" value="eIF2B_gamma"/>
</dbReference>
<evidence type="ECO:0000256" key="4">
    <source>
        <dbReference type="ARBA" id="ARBA00022540"/>
    </source>
</evidence>
<dbReference type="Gene3D" id="3.90.550.10">
    <property type="entry name" value="Spore Coat Polysaccharide Biosynthesis Protein SpsA, Chain A"/>
    <property type="match status" value="1"/>
</dbReference>
<keyword evidence="12" id="KW-1185">Reference proteome</keyword>
<evidence type="ECO:0000313" key="12">
    <source>
        <dbReference type="Proteomes" id="UP001209570"/>
    </source>
</evidence>
<name>A0AAD5LG36_PYTIN</name>